<keyword evidence="2" id="KW-0732">Signal</keyword>
<evidence type="ECO:0000313" key="3">
    <source>
        <dbReference type="EMBL" id="CAH1734304.1"/>
    </source>
</evidence>
<feature type="region of interest" description="Disordered" evidence="1">
    <location>
        <begin position="3404"/>
        <end position="3437"/>
    </location>
</feature>
<reference evidence="3" key="2">
    <citation type="submission" date="2022-10" db="EMBL/GenBank/DDBJ databases">
        <authorList>
            <consortium name="ENA_rothamsted_submissions"/>
            <consortium name="culmorum"/>
            <person name="King R."/>
        </authorList>
    </citation>
    <scope>NUCLEOTIDE SEQUENCE</scope>
</reference>
<gene>
    <name evidence="3" type="ORF">CHIRRI_LOCUS13616</name>
</gene>
<feature type="chain" id="PRO_5040495112" evidence="2">
    <location>
        <begin position="21"/>
        <end position="3506"/>
    </location>
</feature>
<evidence type="ECO:0000256" key="1">
    <source>
        <dbReference type="SAM" id="MobiDB-lite"/>
    </source>
</evidence>
<dbReference type="EMBL" id="OU895880">
    <property type="protein sequence ID" value="CAH1734304.1"/>
    <property type="molecule type" value="Genomic_DNA"/>
</dbReference>
<dbReference type="Proteomes" id="UP001153620">
    <property type="component" value="Chromosome 4"/>
</dbReference>
<keyword evidence="4" id="KW-1185">Reference proteome</keyword>
<feature type="signal peptide" evidence="2">
    <location>
        <begin position="1"/>
        <end position="20"/>
    </location>
</feature>
<protein>
    <submittedName>
        <fullName evidence="3">Uncharacterized protein</fullName>
    </submittedName>
</protein>
<evidence type="ECO:0000256" key="2">
    <source>
        <dbReference type="SAM" id="SignalP"/>
    </source>
</evidence>
<organism evidence="3 4">
    <name type="scientific">Chironomus riparius</name>
    <dbReference type="NCBI Taxonomy" id="315576"/>
    <lineage>
        <taxon>Eukaryota</taxon>
        <taxon>Metazoa</taxon>
        <taxon>Ecdysozoa</taxon>
        <taxon>Arthropoda</taxon>
        <taxon>Hexapoda</taxon>
        <taxon>Insecta</taxon>
        <taxon>Pterygota</taxon>
        <taxon>Neoptera</taxon>
        <taxon>Endopterygota</taxon>
        <taxon>Diptera</taxon>
        <taxon>Nematocera</taxon>
        <taxon>Chironomoidea</taxon>
        <taxon>Chironomidae</taxon>
        <taxon>Chironominae</taxon>
        <taxon>Chironomus</taxon>
    </lineage>
</organism>
<name>A0A9P0NNH1_9DIPT</name>
<reference evidence="3" key="1">
    <citation type="submission" date="2022-01" db="EMBL/GenBank/DDBJ databases">
        <authorList>
            <person name="King R."/>
        </authorList>
    </citation>
    <scope>NUCLEOTIDE SEQUENCE</scope>
</reference>
<proteinExistence type="predicted"/>
<evidence type="ECO:0000313" key="4">
    <source>
        <dbReference type="Proteomes" id="UP001153620"/>
    </source>
</evidence>
<sequence length="3506" mass="373198">MNKVILSAFVLLLVAQGIESQFPIINFVGTLIVNLLSAPLAAITSSFVSTIAYNVLSFTGFSLTWQYSQSDFLIYVKPPAVICSSTMSTSTIQLVSPTLKGLITTINTTVSGIDANVASFTSTLNNNAYSNCGRTLASLAVNLYDQTPRRLGYSMISIATVMGGRRPNQSPFGLTPYDPVYPVPSTILPRDTDSFRSQVGVQAKNFILYLPYLFKDLNDAAAAYQNLRSQVRGGCICPSSTTVSSLITQWTSLNTSIAGFTASTATTKTLIQVVGSAILTNVTGTFNATYSWMNSVLSCTQCLIGSLKNNGSRCVKTYCNDKPQNDSISAGLNDTACTASGLRAIGRFRNNLQLDYVLARNVELRAQSFLMSRVFRYVNDHSGCVGKGIVKIDSNTGLLRNSIFKKRMKTFKGHMDSFQLNIKNSYNALSLNINNSIATFNSYIDSTILSSTAVVSSTAVTFAETVINSSSLYPCCQQYAGQALDIQDKFQSDVKSCMQNTAAAVNNIAASMTTDLTSHGKHFNRYTSTVDSCINTYCKRWPCVNAFLLIPSFDKHVSNCVTAVNTGLTGYNPNVFTIGNASIASVAANIATANVTFNQCINVAVSNAQQSLLTVQNNFNTCKKVGTCTNGTTDMRPILGQTIDIIFANLTALLSFKGNTSIDPECLRAVMADAAFLMNQTMALNSSLMSQSYETEEKVLNFISSSLAALSYNFSLCKSDNRTILLPRIDQAIADLSNLWNLTMNITGLNPECLNMSQQNISGVMDMALSLQTQLSLTDYVVDFAAVDALPSIVEQLRAEFNDCMSAPYDNRTAFIPNITQIILDLQTMINITLNLTMDPSCAVPLLANLTSVLAIADTLPTMIFNFTYDVDFQIVAGAQNLTNELEDALAACQVYDNRTLLLPGINQVINDINNLLNLSASSTGDPACFASLIANMSAVLNVTLDLQVSLTDYSYDVGLSIIGELHLVMAEFQAAFNSCLNYDNRTALAADVGKILANATALGSLIANSTASSYCLGPLQQNISILANVSIMLQTDIYNFTYDIGLAIVTEMQSYLAQLQASYDACLLFDNRTLLHPEVIADSASLNAFANILMSSTADPYCLGPIQQNLSVLLTMQGAIESGLFNSSYAASLAVMINFDTSFAQLQAAYNACLTFDNRTLLVPTINNIVSDFTALAATLANSTASSYCLLPLQANLTMLLNVSGTISTDVFNYSYEIGASIISGYQMALAQAQAAYAACLTFDNRTLLEMELTGDLANLTIFANILANSTADPYCLGPIQQNFSLLMSVATAMQSGLYNTTYSAGLAGLIDMDAAFAQIQAAYAACLVFDNRTLLTPSCNAVLLDLTALNNLIANSTASSYCLGPLQTNLSVLMTASASLQIDMFNYSYDIAATIIAGFQLSIAEAQAAYNACLLFDNRTLQHQELQGDLSNLTILANLIMSSTAAPYCLTPIQQNLSVIQSISQAIQSGLFSSTYDENLEDMISLDAAVAQLQAAFDACLLFDNRTLLAADLPGIISSINSISAQISSAVADPACLSAVQANLTLMLNISQSLQIDLFNYTYDIGLAIIGSLQMSIADAQARLATCLADPRISMLPVISGAAANASALSSLLANSTASSYCLLPLQQNVSLLLNISQSFQQDFYSYDYDIGSTILNSLQSSLAEAQAAYEACLLFDNRTLLEMELTGDMANLTALINIIMSSTADPYCLTAIQQNASAILSIAQAIQAGLFGNSYLQGLMHMESLDVSVAQLQAAYDACLLFDNRTLLVPKITDLQANLSALAALVANSTADQYCLGPLQYNLTILLSMSNSLQVDIFNYSYEIANTILADLEVALALEQANYIDCLAFDNRTLLQPNVTATLNDLTALSNTIMSSTADPYCLTAIQQNISIMLSGAVTFSSELFNNSYELDLNVLSSLQSAMIDIQAAYNACLVFDNRTLLVPSIAALQANLSALANLAGNSTADQYCLDPLQYNLTMLISMTSSLQVDIFNYSYEIANWIIADLEASLAMEQSAYAACLLFDNRTLLQSELAGDLSNLTAFYNLIMSSSADPYCLAAIQQNMTVLYNFAQALQSGLFNYSYDINVAVMAEIDATFADLQVAYTACLNFDNRTLLIPTVSSVLANLTALANIAINSTADPYCLGPIQHNLSILVGASTTLEVDIFNYTYDIAANIIADLQASIAMEQAAYEACLTFDNRTLLQPEIRADSASLNAFANILMSSTADPYCLTPIQQNMSSLMTLAMAIESGLFNSSYSAALNLMINFDVEFANLQAAYNACLTFDNRTLLIPTIATCIADINNILALIPTSNGSLACMTEMQQNLTLLLNMSTSLQVDIFNYTYEIGSAILLDLQLSISNAQAKFTICQIYDPRTEFFAFSSAATANLSAIADNIVNISSTATCLAAVQQAMALLNNASASFHDSILVVTYNTSQANAASLAQAILDLQAAEAACRNFDNRTVFMGSNLVLASNVSDLMNIISSSSALSECVNPILQDAVWLMGNITAFNGTVLNSSYATDLATSNSLYATFSGLQAQWSACLVYTTTTNSTTDPRTALNSTLASATATLNDLLGQIQNFTGNQTGVPGFTTAINDLLSQIQTLQANLMNNNFTTDAALVSSIQSAVAQQVADWAAYVANSTTTTVDPRVALTAEAQILLAELQDFLQTIQNYTGNQTGVPGFINDTTALIAQVQDLINNMMNNPASVDAATLANLDALATQKAAEWLAYVASDTTPTTVDPRLALLTEAQNLATVLAGLTQEMQTYTGNQAGIPTFLGLTGDLATQVQDLIANMMNNTYAVDAALLATLQNLVAQDASAWAVYKASDTGATSAATSTSDLTTSAEALLADLNTLIQSMQSYTGNQTGVSGFVNDTSGLATMLQALIANMGNSTLAENIAALTTLQNAAAQEATDWAAYVAGSTLNTTTTVDPRIALTSEAQQLLAELQDFLQTIQNYTGNQTGVPGFINDTTALIAQVQDLINNMMNNPASVDAATLANLDALATQKASEWLAYVASDTTATTVQPATTTLAPTNTTQAQNETSNSTTTTVDPRLALLSTSQILAANLAALAQDMQTYTGNQAGVPTFSSLTGALTTQVQDLTNNMMNNDYATDAAQLSNLQLLSSQDAAAWIAYKSSDTAATAAATSTAALNATVESTINDLNMLLQTMQSYAANQAVVPTSVSDTISNIQNLIAASQNLSASLGTNGLAGDIAAVTDLQNQVSQTATGWAAYIGNILNASTTTTVSTTTASIPTTIVSSNGSDTTSNSTTLTPPVTNSSDMISVSSNDTTTTAVDSTTTQDPSNVTTTTIAVTLIPTTAIPTTAVPTTEVPTTEVPTTLVPTTAVPTTEVPTTEVPTTLVPTTAVPTTEVPTTEKPTTLVPTTAVPTTEVPTTEIPTTLVPTTTTLPPTTLAPTTIPTTTLPPTTLVPTTTTTKATTTTSKTYPLTTMAGQCDWCFKIPLLSWAQLLISFKSTNCGCPTGYVVMRNWTDLIFGKEHSCCY</sequence>
<accession>A0A9P0NNH1</accession>
<feature type="region of interest" description="Disordered" evidence="1">
    <location>
        <begin position="3260"/>
        <end position="3308"/>
    </location>
</feature>